<feature type="region of interest" description="Disordered" evidence="1">
    <location>
        <begin position="52"/>
        <end position="78"/>
    </location>
</feature>
<evidence type="ECO:0000313" key="2">
    <source>
        <dbReference type="EMBL" id="QDU41335.1"/>
    </source>
</evidence>
<evidence type="ECO:0000256" key="1">
    <source>
        <dbReference type="SAM" id="MobiDB-lite"/>
    </source>
</evidence>
<dbReference type="EMBL" id="CP036275">
    <property type="protein sequence ID" value="QDU41335.1"/>
    <property type="molecule type" value="Genomic_DNA"/>
</dbReference>
<name>A0A517ZFT3_9PLAN</name>
<proteinExistence type="predicted"/>
<reference evidence="2 3" key="1">
    <citation type="submission" date="2019-02" db="EMBL/GenBank/DDBJ databases">
        <title>Deep-cultivation of Planctomycetes and their phenomic and genomic characterization uncovers novel biology.</title>
        <authorList>
            <person name="Wiegand S."/>
            <person name="Jogler M."/>
            <person name="Boedeker C."/>
            <person name="Pinto D."/>
            <person name="Vollmers J."/>
            <person name="Rivas-Marin E."/>
            <person name="Kohn T."/>
            <person name="Peeters S.H."/>
            <person name="Heuer A."/>
            <person name="Rast P."/>
            <person name="Oberbeckmann S."/>
            <person name="Bunk B."/>
            <person name="Jeske O."/>
            <person name="Meyerdierks A."/>
            <person name="Storesund J.E."/>
            <person name="Kallscheuer N."/>
            <person name="Luecker S."/>
            <person name="Lage O.M."/>
            <person name="Pohl T."/>
            <person name="Merkel B.J."/>
            <person name="Hornburger P."/>
            <person name="Mueller R.-W."/>
            <person name="Bruemmer F."/>
            <person name="Labrenz M."/>
            <person name="Spormann A.M."/>
            <person name="Op den Camp H."/>
            <person name="Overmann J."/>
            <person name="Amann R."/>
            <person name="Jetten M.S.M."/>
            <person name="Mascher T."/>
            <person name="Medema M.H."/>
            <person name="Devos D.P."/>
            <person name="Kaster A.-K."/>
            <person name="Ovreas L."/>
            <person name="Rohde M."/>
            <person name="Galperin M.Y."/>
            <person name="Jogler C."/>
        </authorList>
    </citation>
    <scope>NUCLEOTIDE SEQUENCE [LARGE SCALE GENOMIC DNA]</scope>
    <source>
        <strain evidence="2 3">Mal4</strain>
    </source>
</reference>
<protein>
    <submittedName>
        <fullName evidence="2">Uncharacterized protein</fullName>
    </submittedName>
</protein>
<gene>
    <name evidence="2" type="ORF">Mal4_57010</name>
</gene>
<sequence length="78" mass="8528">MKSVSRQATYRLDTENYVSRTETPVTHHLQQDTFTTIVGASPPATAPYFLPSRTPPEKLCPAYSTSPTSTGTRPNNAS</sequence>
<organism evidence="2 3">
    <name type="scientific">Maioricimonas rarisocia</name>
    <dbReference type="NCBI Taxonomy" id="2528026"/>
    <lineage>
        <taxon>Bacteria</taxon>
        <taxon>Pseudomonadati</taxon>
        <taxon>Planctomycetota</taxon>
        <taxon>Planctomycetia</taxon>
        <taxon>Planctomycetales</taxon>
        <taxon>Planctomycetaceae</taxon>
        <taxon>Maioricimonas</taxon>
    </lineage>
</organism>
<keyword evidence="3" id="KW-1185">Reference proteome</keyword>
<feature type="compositionally biased region" description="Polar residues" evidence="1">
    <location>
        <begin position="63"/>
        <end position="78"/>
    </location>
</feature>
<evidence type="ECO:0000313" key="3">
    <source>
        <dbReference type="Proteomes" id="UP000320496"/>
    </source>
</evidence>
<dbReference type="KEGG" id="mri:Mal4_57010"/>
<dbReference type="AlphaFoldDB" id="A0A517ZFT3"/>
<accession>A0A517ZFT3</accession>
<dbReference type="Proteomes" id="UP000320496">
    <property type="component" value="Chromosome"/>
</dbReference>